<evidence type="ECO:0000313" key="7">
    <source>
        <dbReference type="Proteomes" id="UP000298653"/>
    </source>
</evidence>
<organism evidence="6 7">
    <name type="scientific">Anaerostipes rhamnosivorans</name>
    <dbReference type="NCBI Taxonomy" id="1229621"/>
    <lineage>
        <taxon>Bacteria</taxon>
        <taxon>Bacillati</taxon>
        <taxon>Bacillota</taxon>
        <taxon>Clostridia</taxon>
        <taxon>Lachnospirales</taxon>
        <taxon>Lachnospiraceae</taxon>
        <taxon>Anaerostipes</taxon>
    </lineage>
</organism>
<feature type="transmembrane region" description="Helical" evidence="5">
    <location>
        <begin position="106"/>
        <end position="128"/>
    </location>
</feature>
<dbReference type="Proteomes" id="UP000298653">
    <property type="component" value="Chromosome"/>
</dbReference>
<feature type="transmembrane region" description="Helical" evidence="5">
    <location>
        <begin position="72"/>
        <end position="94"/>
    </location>
</feature>
<name>A0A4P8IGV0_9FIRM</name>
<dbReference type="EMBL" id="CP040058">
    <property type="protein sequence ID" value="QCP36646.1"/>
    <property type="molecule type" value="Genomic_DNA"/>
</dbReference>
<evidence type="ECO:0000256" key="4">
    <source>
        <dbReference type="ARBA" id="ARBA00023136"/>
    </source>
</evidence>
<keyword evidence="3 5" id="KW-1133">Transmembrane helix</keyword>
<comment type="subcellular location">
    <subcellularLocation>
        <location evidence="1">Membrane</location>
        <topology evidence="1">Multi-pass membrane protein</topology>
    </subcellularLocation>
</comment>
<dbReference type="KEGG" id="arf:AR1Y2_3192"/>
<evidence type="ECO:0000256" key="2">
    <source>
        <dbReference type="ARBA" id="ARBA00022692"/>
    </source>
</evidence>
<gene>
    <name evidence="6" type="ORF">AR1Y2_3192</name>
</gene>
<keyword evidence="2 5" id="KW-0812">Transmembrane</keyword>
<dbReference type="GO" id="GO:0005886">
    <property type="term" value="C:plasma membrane"/>
    <property type="evidence" value="ECO:0007669"/>
    <property type="project" value="UniProtKB-ARBA"/>
</dbReference>
<dbReference type="AlphaFoldDB" id="A0A4P8IGV0"/>
<keyword evidence="7" id="KW-1185">Reference proteome</keyword>
<keyword evidence="4 5" id="KW-0472">Membrane</keyword>
<feature type="transmembrane region" description="Helical" evidence="5">
    <location>
        <begin position="246"/>
        <end position="264"/>
    </location>
</feature>
<evidence type="ECO:0000256" key="5">
    <source>
        <dbReference type="SAM" id="Phobius"/>
    </source>
</evidence>
<accession>A0A4P8IGV0</accession>
<evidence type="ECO:0000256" key="3">
    <source>
        <dbReference type="ARBA" id="ARBA00022989"/>
    </source>
</evidence>
<feature type="transmembrane region" description="Helical" evidence="5">
    <location>
        <begin position="45"/>
        <end position="66"/>
    </location>
</feature>
<dbReference type="CDD" id="cd16914">
    <property type="entry name" value="EcfT"/>
    <property type="match status" value="1"/>
</dbReference>
<evidence type="ECO:0000313" key="6">
    <source>
        <dbReference type="EMBL" id="QCP36646.1"/>
    </source>
</evidence>
<dbReference type="Pfam" id="PF02361">
    <property type="entry name" value="CbiQ"/>
    <property type="match status" value="1"/>
</dbReference>
<sequence length="270" mass="30279">MIKDITIGQYYRSDSILHRLDPRVKLLGTLIYVVTLFFSKSPLTYAASILFLAVMIGISTVPLSFIVRGLKAVGVILLFSVVINIFFIPGEAIVHLGIFRITKEGVVTAVYLGTRLVMLVLGTSLMTFTTTPNELTDGLEKSLGFLNIIKVPVHEIAMMMSIALRFIPILTEELDKIMKAQTARGVDFKNGSFLHRMKSMVPIVVPLFVAAVRRANDLAMAMESRCYHGGEGRTKMKPLQYRRRDLLAYLYLFLFLALMVYLGFFCPVGR</sequence>
<dbReference type="RefSeq" id="WP_137329841.1">
    <property type="nucleotide sequence ID" value="NZ_CP040058.1"/>
</dbReference>
<protein>
    <submittedName>
        <fullName evidence="6">Transmembrane component of general energizing module of ECF transporters</fullName>
    </submittedName>
</protein>
<reference evidence="6 7" key="1">
    <citation type="submission" date="2019-05" db="EMBL/GenBank/DDBJ databases">
        <title>Complete genome sequencing of Anaerostipes rhamnosivorans.</title>
        <authorList>
            <person name="Bui T.P.N."/>
            <person name="de Vos W.M."/>
        </authorList>
    </citation>
    <scope>NUCLEOTIDE SEQUENCE [LARGE SCALE GENOMIC DNA]</scope>
    <source>
        <strain evidence="6 7">1y2</strain>
    </source>
</reference>
<dbReference type="OrthoDB" id="8075495at2"/>
<evidence type="ECO:0000256" key="1">
    <source>
        <dbReference type="ARBA" id="ARBA00004141"/>
    </source>
</evidence>
<dbReference type="PANTHER" id="PTHR33514:SF13">
    <property type="entry name" value="PROTEIN ABCI12, CHLOROPLASTIC"/>
    <property type="match status" value="1"/>
</dbReference>
<proteinExistence type="predicted"/>
<dbReference type="PANTHER" id="PTHR33514">
    <property type="entry name" value="PROTEIN ABCI12, CHLOROPLASTIC"/>
    <property type="match status" value="1"/>
</dbReference>
<dbReference type="InterPro" id="IPR003339">
    <property type="entry name" value="ABC/ECF_trnsptr_transmembrane"/>
</dbReference>